<dbReference type="GO" id="GO:0005886">
    <property type="term" value="C:plasma membrane"/>
    <property type="evidence" value="ECO:0007669"/>
    <property type="project" value="TreeGrafter"/>
</dbReference>
<dbReference type="InterPro" id="IPR051263">
    <property type="entry name" value="C-type_cytochrome_biogenesis"/>
</dbReference>
<keyword evidence="3" id="KW-0201">Cytochrome c-type biogenesis</keyword>
<comment type="subcellular location">
    <subcellularLocation>
        <location evidence="1">Cell envelope</location>
    </subcellularLocation>
</comment>
<protein>
    <submittedName>
        <fullName evidence="6">C-type cytochrome biogenesis protein CcmI</fullName>
    </submittedName>
</protein>
<evidence type="ECO:0000313" key="7">
    <source>
        <dbReference type="Proteomes" id="UP000197424"/>
    </source>
</evidence>
<dbReference type="InterPro" id="IPR011990">
    <property type="entry name" value="TPR-like_helical_dom_sf"/>
</dbReference>
<name>A0A248LKB2_9NEIS</name>
<dbReference type="PANTHER" id="PTHR47870">
    <property type="entry name" value="CYTOCHROME C-TYPE BIOGENESIS PROTEIN CCMH"/>
    <property type="match status" value="1"/>
</dbReference>
<evidence type="ECO:0000259" key="5">
    <source>
        <dbReference type="Pfam" id="PF23914"/>
    </source>
</evidence>
<dbReference type="Gene3D" id="1.25.40.10">
    <property type="entry name" value="Tetratricopeptide repeat domain"/>
    <property type="match status" value="1"/>
</dbReference>
<gene>
    <name evidence="6" type="primary">ccmI</name>
    <name evidence="6" type="ORF">LHGZ1_2154</name>
</gene>
<dbReference type="NCBIfam" id="TIGR03142">
    <property type="entry name" value="cytochro_ccmI"/>
    <property type="match status" value="1"/>
</dbReference>
<dbReference type="AlphaFoldDB" id="A0A248LKB2"/>
<dbReference type="Proteomes" id="UP000197424">
    <property type="component" value="Chromosome"/>
</dbReference>
<sequence length="271" mass="29497">MTMWIAGVALLAGVLGLGFAWPVLRPREVRQQRLEARDVLAEEWQALDRRRADGELTAEQHQSLQAELGQRLLNETASPAPDRPVDAAASGKRWLLLGGLTTLVLTGSLYWRTGRPDLALAPPQTARSAIGDDMVQKLAARLAANPGDRAGWAMLGHSYYVLENYDGAVDAFARIAGTLSDDPDLLAEYAIALSLSSVEPRPHAARPLLEDASRLLPDNSALRVFLARDMLANGEAGAAIAELEAARELEKADPLRVKFIESMIEEARHPR</sequence>
<evidence type="ECO:0000256" key="3">
    <source>
        <dbReference type="ARBA" id="ARBA00022748"/>
    </source>
</evidence>
<dbReference type="RefSeq" id="WP_088861039.1">
    <property type="nucleotide sequence ID" value="NZ_CP022115.1"/>
</dbReference>
<feature type="domain" description="Cytochrome c-type biogenesis protein H TPR" evidence="5">
    <location>
        <begin position="138"/>
        <end position="249"/>
    </location>
</feature>
<keyword evidence="2" id="KW-0677">Repeat</keyword>
<dbReference type="SUPFAM" id="SSF48452">
    <property type="entry name" value="TPR-like"/>
    <property type="match status" value="1"/>
</dbReference>
<dbReference type="OrthoDB" id="9776053at2"/>
<evidence type="ECO:0000256" key="1">
    <source>
        <dbReference type="ARBA" id="ARBA00004196"/>
    </source>
</evidence>
<dbReference type="PANTHER" id="PTHR47870:SF1">
    <property type="entry name" value="CYTOCHROME C-TYPE BIOGENESIS PROTEIN CCMH"/>
    <property type="match status" value="1"/>
</dbReference>
<evidence type="ECO:0000313" key="6">
    <source>
        <dbReference type="EMBL" id="ASJ24985.1"/>
    </source>
</evidence>
<accession>A0A248LKB2</accession>
<organism evidence="6 7">
    <name type="scientific">Laribacter hongkongensis</name>
    <dbReference type="NCBI Taxonomy" id="168471"/>
    <lineage>
        <taxon>Bacteria</taxon>
        <taxon>Pseudomonadati</taxon>
        <taxon>Pseudomonadota</taxon>
        <taxon>Betaproteobacteria</taxon>
        <taxon>Neisseriales</taxon>
        <taxon>Aquaspirillaceae</taxon>
        <taxon>Laribacter</taxon>
    </lineage>
</organism>
<dbReference type="GO" id="GO:0030313">
    <property type="term" value="C:cell envelope"/>
    <property type="evidence" value="ECO:0007669"/>
    <property type="project" value="UniProtKB-SubCell"/>
</dbReference>
<dbReference type="Pfam" id="PF23914">
    <property type="entry name" value="TPR_CcmH_CycH"/>
    <property type="match status" value="1"/>
</dbReference>
<dbReference type="GO" id="GO:0017004">
    <property type="term" value="P:cytochrome complex assembly"/>
    <property type="evidence" value="ECO:0007669"/>
    <property type="project" value="UniProtKB-KW"/>
</dbReference>
<dbReference type="InterPro" id="IPR056413">
    <property type="entry name" value="TPR_CcmH_CycH"/>
</dbReference>
<proteinExistence type="predicted"/>
<dbReference type="InterPro" id="IPR017560">
    <property type="entry name" value="Cyt_c_biogenesis_CcmI"/>
</dbReference>
<evidence type="ECO:0000256" key="2">
    <source>
        <dbReference type="ARBA" id="ARBA00022737"/>
    </source>
</evidence>
<evidence type="ECO:0000256" key="4">
    <source>
        <dbReference type="ARBA" id="ARBA00022803"/>
    </source>
</evidence>
<dbReference type="EMBL" id="CP022115">
    <property type="protein sequence ID" value="ASJ24985.1"/>
    <property type="molecule type" value="Genomic_DNA"/>
</dbReference>
<reference evidence="7" key="1">
    <citation type="submission" date="2017-06" db="EMBL/GenBank/DDBJ databases">
        <title>Whole genome sequence of Laribacter hongkongensis LHGZ1.</title>
        <authorList>
            <person name="Chen D."/>
            <person name="Wu H."/>
            <person name="Chen J."/>
        </authorList>
    </citation>
    <scope>NUCLEOTIDE SEQUENCE [LARGE SCALE GENOMIC DNA]</scope>
    <source>
        <strain evidence="7">LHGZ1</strain>
    </source>
</reference>
<keyword evidence="4" id="KW-0802">TPR repeat</keyword>